<comment type="caution">
    <text evidence="1">The sequence shown here is derived from an EMBL/GenBank/DDBJ whole genome shotgun (WGS) entry which is preliminary data.</text>
</comment>
<accession>A0AA36C2R6</accession>
<gene>
    <name evidence="1" type="ORF">MSPICULIGERA_LOCUS140</name>
</gene>
<protein>
    <submittedName>
        <fullName evidence="1">Uncharacterized protein</fullName>
    </submittedName>
</protein>
<sequence>MYTGAAPAQNDGKTAYALTVKNSSPDSSEKTPQIAYTVNNVTAKPNADGSRTIHFGGGDTTAVNYLPIMPGWNYLFRMWYRSQQAVLDNSWKVPRRSAAGNAHLLDWTKRALNFSAVVSLGRFVEDRHGADCWQT</sequence>
<dbReference type="SUPFAM" id="SSF160935">
    <property type="entry name" value="VPA0735-like"/>
    <property type="match status" value="1"/>
</dbReference>
<keyword evidence="2" id="KW-1185">Reference proteome</keyword>
<evidence type="ECO:0000313" key="2">
    <source>
        <dbReference type="Proteomes" id="UP001177023"/>
    </source>
</evidence>
<name>A0AA36C2R6_9BILA</name>
<feature type="non-terminal residue" evidence="1">
    <location>
        <position position="1"/>
    </location>
</feature>
<dbReference type="Gene3D" id="2.60.120.1600">
    <property type="match status" value="1"/>
</dbReference>
<evidence type="ECO:0000313" key="1">
    <source>
        <dbReference type="EMBL" id="CAJ0557382.1"/>
    </source>
</evidence>
<reference evidence="1" key="1">
    <citation type="submission" date="2023-06" db="EMBL/GenBank/DDBJ databases">
        <authorList>
            <person name="Delattre M."/>
        </authorList>
    </citation>
    <scope>NUCLEOTIDE SEQUENCE</scope>
    <source>
        <strain evidence="1">AF72</strain>
    </source>
</reference>
<dbReference type="Proteomes" id="UP001177023">
    <property type="component" value="Unassembled WGS sequence"/>
</dbReference>
<dbReference type="AlphaFoldDB" id="A0AA36C2R6"/>
<dbReference type="EMBL" id="CATQJA010000008">
    <property type="protein sequence ID" value="CAJ0557382.1"/>
    <property type="molecule type" value="Genomic_DNA"/>
</dbReference>
<organism evidence="1 2">
    <name type="scientific">Mesorhabditis spiculigera</name>
    <dbReference type="NCBI Taxonomy" id="96644"/>
    <lineage>
        <taxon>Eukaryota</taxon>
        <taxon>Metazoa</taxon>
        <taxon>Ecdysozoa</taxon>
        <taxon>Nematoda</taxon>
        <taxon>Chromadorea</taxon>
        <taxon>Rhabditida</taxon>
        <taxon>Rhabditina</taxon>
        <taxon>Rhabditomorpha</taxon>
        <taxon>Rhabditoidea</taxon>
        <taxon>Rhabditidae</taxon>
        <taxon>Mesorhabditinae</taxon>
        <taxon>Mesorhabditis</taxon>
    </lineage>
</organism>
<proteinExistence type="predicted"/>